<dbReference type="GO" id="GO:0043138">
    <property type="term" value="F:3'-5' DNA helicase activity"/>
    <property type="evidence" value="ECO:0007669"/>
    <property type="project" value="UniProtKB-EC"/>
</dbReference>
<keyword evidence="5" id="KW-0067">ATP-binding</keyword>
<dbReference type="Gene3D" id="1.10.10.160">
    <property type="match status" value="1"/>
</dbReference>
<dbReference type="InterPro" id="IPR014017">
    <property type="entry name" value="DNA_helicase_UvrD-like_C"/>
</dbReference>
<dbReference type="GO" id="GO:0016787">
    <property type="term" value="F:hydrolase activity"/>
    <property type="evidence" value="ECO:0007669"/>
    <property type="project" value="UniProtKB-KW"/>
</dbReference>
<dbReference type="GO" id="GO:0005524">
    <property type="term" value="F:ATP binding"/>
    <property type="evidence" value="ECO:0007669"/>
    <property type="project" value="UniProtKB-KW"/>
</dbReference>
<dbReference type="PANTHER" id="PTHR11070">
    <property type="entry name" value="UVRD / RECB / PCRA DNA HELICASE FAMILY MEMBER"/>
    <property type="match status" value="1"/>
</dbReference>
<dbReference type="InterPro" id="IPR000212">
    <property type="entry name" value="DNA_helicase_UvrD/REP"/>
</dbReference>
<dbReference type="EMBL" id="LAZR01000748">
    <property type="protein sequence ID" value="KKN58761.1"/>
    <property type="molecule type" value="Genomic_DNA"/>
</dbReference>
<accession>A0A0F9UC04</accession>
<evidence type="ECO:0000256" key="1">
    <source>
        <dbReference type="ARBA" id="ARBA00009922"/>
    </source>
</evidence>
<evidence type="ECO:0000256" key="4">
    <source>
        <dbReference type="ARBA" id="ARBA00022806"/>
    </source>
</evidence>
<proteinExistence type="inferred from homology"/>
<evidence type="ECO:0000256" key="7">
    <source>
        <dbReference type="ARBA" id="ARBA00023235"/>
    </source>
</evidence>
<name>A0A0F9UC04_9ZZZZ</name>
<keyword evidence="3" id="KW-0378">Hydrolase</keyword>
<evidence type="ECO:0000259" key="11">
    <source>
        <dbReference type="PROSITE" id="PS51198"/>
    </source>
</evidence>
<feature type="domain" description="UvrD-like helicase ATP-binding" evidence="11">
    <location>
        <begin position="3"/>
        <end position="261"/>
    </location>
</feature>
<organism evidence="13">
    <name type="scientific">marine sediment metagenome</name>
    <dbReference type="NCBI Taxonomy" id="412755"/>
    <lineage>
        <taxon>unclassified sequences</taxon>
        <taxon>metagenomes</taxon>
        <taxon>ecological metagenomes</taxon>
    </lineage>
</organism>
<keyword evidence="7" id="KW-0413">Isomerase</keyword>
<evidence type="ECO:0000256" key="10">
    <source>
        <dbReference type="ARBA" id="ARBA00048988"/>
    </source>
</evidence>
<gene>
    <name evidence="13" type="ORF">LCGC14_0548560</name>
</gene>
<protein>
    <recommendedName>
        <fullName evidence="9">DNA 3'-5' helicase</fullName>
        <ecNumber evidence="9">5.6.2.4</ecNumber>
    </recommendedName>
</protein>
<dbReference type="InterPro" id="IPR027417">
    <property type="entry name" value="P-loop_NTPase"/>
</dbReference>
<dbReference type="InterPro" id="IPR013986">
    <property type="entry name" value="DExx_box_DNA_helicase_dom_sf"/>
</dbReference>
<evidence type="ECO:0000256" key="2">
    <source>
        <dbReference type="ARBA" id="ARBA00022741"/>
    </source>
</evidence>
<evidence type="ECO:0000313" key="13">
    <source>
        <dbReference type="EMBL" id="KKN58761.1"/>
    </source>
</evidence>
<dbReference type="GO" id="GO:0003677">
    <property type="term" value="F:DNA binding"/>
    <property type="evidence" value="ECO:0007669"/>
    <property type="project" value="UniProtKB-KW"/>
</dbReference>
<sequence>MKIKPSEEQLRILKSNSSNILVRAKPGSGKTRVALASAMMKAKKNERSLFIAFSKNAVDEVKKRIEENKNGYGKLIQPLTFHGLSLRIYQRYDGTLKLNLQASNRIIWDLIKKYEKQKNSTLSISYNSIKHEFSNMPFLNQDEKENSLYWEIYRDYVNRQKELGIIDYSSLHPLALGILEDNNILAEVQEGFERIYIDEGHDLNKKNINLIIKLYKEKFFGVISEEQSIYGFRHAKPGYLLQFAKEINAEIFDLTINFRSGQKIVNLCNDIIRVAENSCEYIPMKSGMSIDNSEVEVLEPFENSQKEAEVIASMIEQDTEKSFVLYRNHYYSADLERELAYKEIPFYVTGEKGFFQVDEVRDLISYITSAYKLAQSNHTSAMEALVPVLNKPFRWFPKNMEEQLLDYYEKQDNLILALQEFYKGTSRNQTGAINSASKELASHLIILSSFSSPVDMIKYIRANMKYDKYIIKTKFNPDSEDDQELLSTIDKFQEIIERFDSTEELLKWCERIKPVKEPENAKTILMTSHASKGKEIEYVYVIGSNMYPYQPKMKYKTNLDMEEDRRLLYVACSRAKRKTVVSAVNNHSIFLNEGENNYELKSSIQSIEQSIE</sequence>
<dbReference type="SUPFAM" id="SSF52540">
    <property type="entry name" value="P-loop containing nucleoside triphosphate hydrolases"/>
    <property type="match status" value="1"/>
</dbReference>
<dbReference type="AlphaFoldDB" id="A0A0F9UC04"/>
<dbReference type="PROSITE" id="PS51198">
    <property type="entry name" value="UVRD_HELICASE_ATP_BIND"/>
    <property type="match status" value="1"/>
</dbReference>
<dbReference type="GO" id="GO:0005634">
    <property type="term" value="C:nucleus"/>
    <property type="evidence" value="ECO:0007669"/>
    <property type="project" value="TreeGrafter"/>
</dbReference>
<dbReference type="GO" id="GO:0000725">
    <property type="term" value="P:recombinational repair"/>
    <property type="evidence" value="ECO:0007669"/>
    <property type="project" value="TreeGrafter"/>
</dbReference>
<evidence type="ECO:0000256" key="3">
    <source>
        <dbReference type="ARBA" id="ARBA00022801"/>
    </source>
</evidence>
<comment type="similarity">
    <text evidence="1">Belongs to the helicase family. UvrD subfamily.</text>
</comment>
<keyword evidence="6" id="KW-0238">DNA-binding</keyword>
<dbReference type="InterPro" id="IPR014016">
    <property type="entry name" value="UvrD-like_ATP-bd"/>
</dbReference>
<reference evidence="13" key="1">
    <citation type="journal article" date="2015" name="Nature">
        <title>Complex archaea that bridge the gap between prokaryotes and eukaryotes.</title>
        <authorList>
            <person name="Spang A."/>
            <person name="Saw J.H."/>
            <person name="Jorgensen S.L."/>
            <person name="Zaremba-Niedzwiedzka K."/>
            <person name="Martijn J."/>
            <person name="Lind A.E."/>
            <person name="van Eijk R."/>
            <person name="Schleper C."/>
            <person name="Guy L."/>
            <person name="Ettema T.J."/>
        </authorList>
    </citation>
    <scope>NUCLEOTIDE SEQUENCE</scope>
</reference>
<evidence type="ECO:0000256" key="6">
    <source>
        <dbReference type="ARBA" id="ARBA00023125"/>
    </source>
</evidence>
<dbReference type="PROSITE" id="PS51217">
    <property type="entry name" value="UVRD_HELICASE_CTER"/>
    <property type="match status" value="1"/>
</dbReference>
<keyword evidence="4" id="KW-0347">Helicase</keyword>
<evidence type="ECO:0000256" key="8">
    <source>
        <dbReference type="ARBA" id="ARBA00034617"/>
    </source>
</evidence>
<comment type="catalytic activity">
    <reaction evidence="8">
        <text>Couples ATP hydrolysis with the unwinding of duplex DNA by translocating in the 3'-5' direction.</text>
        <dbReference type="EC" id="5.6.2.4"/>
    </reaction>
</comment>
<dbReference type="Gene3D" id="3.40.50.300">
    <property type="entry name" value="P-loop containing nucleotide triphosphate hydrolases"/>
    <property type="match status" value="2"/>
</dbReference>
<dbReference type="EC" id="5.6.2.4" evidence="9"/>
<comment type="caution">
    <text evidence="13">The sequence shown here is derived from an EMBL/GenBank/DDBJ whole genome shotgun (WGS) entry which is preliminary data.</text>
</comment>
<keyword evidence="2" id="KW-0547">Nucleotide-binding</keyword>
<dbReference type="Pfam" id="PF13361">
    <property type="entry name" value="UvrD_C"/>
    <property type="match status" value="1"/>
</dbReference>
<comment type="catalytic activity">
    <reaction evidence="10">
        <text>ATP + H2O = ADP + phosphate + H(+)</text>
        <dbReference type="Rhea" id="RHEA:13065"/>
        <dbReference type="ChEBI" id="CHEBI:15377"/>
        <dbReference type="ChEBI" id="CHEBI:15378"/>
        <dbReference type="ChEBI" id="CHEBI:30616"/>
        <dbReference type="ChEBI" id="CHEBI:43474"/>
        <dbReference type="ChEBI" id="CHEBI:456216"/>
        <dbReference type="EC" id="5.6.2.4"/>
    </reaction>
</comment>
<evidence type="ECO:0000259" key="12">
    <source>
        <dbReference type="PROSITE" id="PS51217"/>
    </source>
</evidence>
<dbReference type="Gene3D" id="1.10.486.10">
    <property type="entry name" value="PCRA, domain 4"/>
    <property type="match status" value="1"/>
</dbReference>
<dbReference type="Pfam" id="PF00580">
    <property type="entry name" value="UvrD-helicase"/>
    <property type="match status" value="1"/>
</dbReference>
<evidence type="ECO:0000256" key="5">
    <source>
        <dbReference type="ARBA" id="ARBA00022840"/>
    </source>
</evidence>
<evidence type="ECO:0000256" key="9">
    <source>
        <dbReference type="ARBA" id="ARBA00034808"/>
    </source>
</evidence>
<dbReference type="PANTHER" id="PTHR11070:SF2">
    <property type="entry name" value="ATP-DEPENDENT DNA HELICASE SRS2"/>
    <property type="match status" value="1"/>
</dbReference>
<feature type="domain" description="UvrD-like helicase C-terminal" evidence="12">
    <location>
        <begin position="262"/>
        <end position="533"/>
    </location>
</feature>